<reference evidence="2" key="1">
    <citation type="submission" date="2020-06" db="EMBL/GenBank/DDBJ databases">
        <authorList>
            <person name="Onetto C."/>
        </authorList>
    </citation>
    <scope>NUCLEOTIDE SEQUENCE</scope>
</reference>
<evidence type="ECO:0000313" key="2">
    <source>
        <dbReference type="EMBL" id="CAD0095901.1"/>
    </source>
</evidence>
<dbReference type="Proteomes" id="UP000714618">
    <property type="component" value="Unassembled WGS sequence"/>
</dbReference>
<name>A0A9N8PHJ0_9PEZI</name>
<comment type="caution">
    <text evidence="2">The sequence shown here is derived from an EMBL/GenBank/DDBJ whole genome shotgun (WGS) entry which is preliminary data.</text>
</comment>
<organism evidence="2 3">
    <name type="scientific">Aureobasidium mustum</name>
    <dbReference type="NCBI Taxonomy" id="2773714"/>
    <lineage>
        <taxon>Eukaryota</taxon>
        <taxon>Fungi</taxon>
        <taxon>Dikarya</taxon>
        <taxon>Ascomycota</taxon>
        <taxon>Pezizomycotina</taxon>
        <taxon>Dothideomycetes</taxon>
        <taxon>Dothideomycetidae</taxon>
        <taxon>Dothideales</taxon>
        <taxon>Saccotheciaceae</taxon>
        <taxon>Aureobasidium</taxon>
    </lineage>
</organism>
<protein>
    <submittedName>
        <fullName evidence="2">Uncharacterized protein</fullName>
    </submittedName>
</protein>
<dbReference type="EMBL" id="CAIJEO010000007">
    <property type="protein sequence ID" value="CAD0095901.1"/>
    <property type="molecule type" value="Genomic_DNA"/>
</dbReference>
<gene>
    <name evidence="2" type="ORF">AWRI4233_LOCUS5362</name>
</gene>
<dbReference type="AlphaFoldDB" id="A0A9N8PHJ0"/>
<proteinExistence type="predicted"/>
<evidence type="ECO:0000313" key="3">
    <source>
        <dbReference type="Proteomes" id="UP000714618"/>
    </source>
</evidence>
<keyword evidence="3" id="KW-1185">Reference proteome</keyword>
<dbReference type="OrthoDB" id="3845266at2759"/>
<sequence>MGPPLEQVPSGIRQVTQRALIEEGTSLSYRAIAILTTTPQPQAVPIASKPLARLYSHIRDPGPCADAPILWKDAQLRDLMYIAQPDRRLEFASLLKGLDLGSYEQVSGQLFQALPTLGELSITVLGTDERSSNLHPNVFIGISTLSNLTHLSINLANGSDHGETGREVNTLHILGLKFRAALLVLSSIDAVSIDLVWTGTLTPAENDELHERGSVFSRNWILPSDITIEEEAGLDGEMDSAPAPRSSLNEVWKGS</sequence>
<evidence type="ECO:0000256" key="1">
    <source>
        <dbReference type="SAM" id="MobiDB-lite"/>
    </source>
</evidence>
<accession>A0A9N8PHJ0</accession>
<feature type="region of interest" description="Disordered" evidence="1">
    <location>
        <begin position="233"/>
        <end position="255"/>
    </location>
</feature>